<keyword evidence="4" id="KW-1185">Reference proteome</keyword>
<dbReference type="PIRSF" id="PIRSF016789">
    <property type="entry name" value="DUF454"/>
    <property type="match status" value="1"/>
</dbReference>
<keyword evidence="1" id="KW-1003">Cell membrane</keyword>
<accession>A0A1H9ZF60</accession>
<dbReference type="GO" id="GO:0005886">
    <property type="term" value="C:plasma membrane"/>
    <property type="evidence" value="ECO:0007669"/>
    <property type="project" value="UniProtKB-SubCell"/>
</dbReference>
<protein>
    <recommendedName>
        <fullName evidence="1">Inner membrane protein</fullName>
    </recommendedName>
</protein>
<dbReference type="STRING" id="349064.SAMN05660429_00404"/>
<keyword evidence="1" id="KW-0997">Cell inner membrane</keyword>
<dbReference type="EMBL" id="FOHK01000002">
    <property type="protein sequence ID" value="SES79474.1"/>
    <property type="molecule type" value="Genomic_DNA"/>
</dbReference>
<feature type="transmembrane region" description="Helical" evidence="2">
    <location>
        <begin position="96"/>
        <end position="117"/>
    </location>
</feature>
<dbReference type="RefSeq" id="WP_093327270.1">
    <property type="nucleotide sequence ID" value="NZ_AP027363.1"/>
</dbReference>
<dbReference type="Pfam" id="PF04304">
    <property type="entry name" value="DUF454"/>
    <property type="match status" value="1"/>
</dbReference>
<gene>
    <name evidence="3" type="ORF">SAMN05660429_00404</name>
</gene>
<dbReference type="InterPro" id="IPR007401">
    <property type="entry name" value="DUF454"/>
</dbReference>
<dbReference type="OrthoDB" id="9816293at2"/>
<dbReference type="Proteomes" id="UP000199308">
    <property type="component" value="Unassembled WGS sequence"/>
</dbReference>
<name>A0A1H9ZF60_THASX</name>
<evidence type="ECO:0000256" key="1">
    <source>
        <dbReference type="PIRNR" id="PIRNR016789"/>
    </source>
</evidence>
<feature type="transmembrane region" description="Helical" evidence="2">
    <location>
        <begin position="5"/>
        <end position="25"/>
    </location>
</feature>
<dbReference type="PANTHER" id="PTHR35813">
    <property type="entry name" value="INNER MEMBRANE PROTEIN YBAN"/>
    <property type="match status" value="1"/>
</dbReference>
<dbReference type="PANTHER" id="PTHR35813:SF1">
    <property type="entry name" value="INNER MEMBRANE PROTEIN YBAN"/>
    <property type="match status" value="1"/>
</dbReference>
<keyword evidence="1 2" id="KW-0472">Membrane</keyword>
<evidence type="ECO:0000313" key="3">
    <source>
        <dbReference type="EMBL" id="SES79474.1"/>
    </source>
</evidence>
<keyword evidence="2" id="KW-0812">Transmembrane</keyword>
<evidence type="ECO:0000256" key="2">
    <source>
        <dbReference type="SAM" id="Phobius"/>
    </source>
</evidence>
<reference evidence="3 4" key="1">
    <citation type="submission" date="2016-10" db="EMBL/GenBank/DDBJ databases">
        <authorList>
            <person name="de Groot N.N."/>
        </authorList>
    </citation>
    <scope>NUCLEOTIDE SEQUENCE [LARGE SCALE GENOMIC DNA]</scope>
    <source>
        <strain evidence="3 4">DSM 19706</strain>
    </source>
</reference>
<comment type="subcellular location">
    <subcellularLocation>
        <location evidence="1">Cell inner membrane</location>
        <topology evidence="1">Multi-pass membrane protein</topology>
    </subcellularLocation>
</comment>
<proteinExistence type="predicted"/>
<dbReference type="AlphaFoldDB" id="A0A1H9ZF60"/>
<organism evidence="3 4">
    <name type="scientific">Thalassotalea agarivorans</name>
    <name type="common">Thalassomonas agarivorans</name>
    <dbReference type="NCBI Taxonomy" id="349064"/>
    <lineage>
        <taxon>Bacteria</taxon>
        <taxon>Pseudomonadati</taxon>
        <taxon>Pseudomonadota</taxon>
        <taxon>Gammaproteobacteria</taxon>
        <taxon>Alteromonadales</taxon>
        <taxon>Colwelliaceae</taxon>
        <taxon>Thalassotalea</taxon>
    </lineage>
</organism>
<keyword evidence="2" id="KW-1133">Transmembrane helix</keyword>
<dbReference type="PROSITE" id="PS51257">
    <property type="entry name" value="PROKAR_LIPOPROTEIN"/>
    <property type="match status" value="1"/>
</dbReference>
<evidence type="ECO:0000313" key="4">
    <source>
        <dbReference type="Proteomes" id="UP000199308"/>
    </source>
</evidence>
<sequence>MSRLLYKIIGLFFVVLACLGAVFPLLPTTPFLLVAAACFAKSSPYLYQKLLDNRVFGPMIRDWQAHRSIGKRAKTVALITMVLAYAWSFYLLEPWYLRAILTALMLWPFIFVARLPLTEHQIVEKRN</sequence>